<gene>
    <name evidence="2" type="ORF">K2U94_00885</name>
</gene>
<dbReference type="PANTHER" id="PTHR43179">
    <property type="entry name" value="RHAMNOSYLTRANSFERASE WBBL"/>
    <property type="match status" value="1"/>
</dbReference>
<dbReference type="InterPro" id="IPR001173">
    <property type="entry name" value="Glyco_trans_2-like"/>
</dbReference>
<comment type="caution">
    <text evidence="2">The sequence shown here is derived from an EMBL/GenBank/DDBJ whole genome shotgun (WGS) entry which is preliminary data.</text>
</comment>
<accession>A0ABS9Z1H7</accession>
<dbReference type="Gene3D" id="3.90.550.10">
    <property type="entry name" value="Spore Coat Polysaccharide Biosynthesis Protein SpsA, Chain A"/>
    <property type="match status" value="1"/>
</dbReference>
<keyword evidence="3" id="KW-1185">Reference proteome</keyword>
<evidence type="ECO:0000313" key="3">
    <source>
        <dbReference type="Proteomes" id="UP001139104"/>
    </source>
</evidence>
<proteinExistence type="predicted"/>
<dbReference type="SUPFAM" id="SSF53448">
    <property type="entry name" value="Nucleotide-diphospho-sugar transferases"/>
    <property type="match status" value="1"/>
</dbReference>
<name>A0ABS9Z1H7_9HYPH</name>
<dbReference type="InterPro" id="IPR029044">
    <property type="entry name" value="Nucleotide-diphossugar_trans"/>
</dbReference>
<reference evidence="2" key="1">
    <citation type="journal article" date="2022" name="ISME J.">
        <title>Identification of active gaseous-alkane degraders at natural gas seeps.</title>
        <authorList>
            <person name="Farhan Ul Haque M."/>
            <person name="Hernandez M."/>
            <person name="Crombie A.T."/>
            <person name="Murrell J.C."/>
        </authorList>
    </citation>
    <scope>NUCLEOTIDE SEQUENCE</scope>
    <source>
        <strain evidence="2">PC2</strain>
    </source>
</reference>
<dbReference type="Pfam" id="PF00535">
    <property type="entry name" value="Glycos_transf_2"/>
    <property type="match status" value="1"/>
</dbReference>
<dbReference type="PANTHER" id="PTHR43179:SF7">
    <property type="entry name" value="RHAMNOSYLTRANSFERASE WBBL"/>
    <property type="match status" value="1"/>
</dbReference>
<organism evidence="2 3">
    <name type="scientific">Candidatus Rhodoblastus alkanivorans</name>
    <dbReference type="NCBI Taxonomy" id="2954117"/>
    <lineage>
        <taxon>Bacteria</taxon>
        <taxon>Pseudomonadati</taxon>
        <taxon>Pseudomonadota</taxon>
        <taxon>Alphaproteobacteria</taxon>
        <taxon>Hyphomicrobiales</taxon>
        <taxon>Rhodoblastaceae</taxon>
        <taxon>Rhodoblastus</taxon>
    </lineage>
</organism>
<evidence type="ECO:0000259" key="1">
    <source>
        <dbReference type="Pfam" id="PF00535"/>
    </source>
</evidence>
<dbReference type="Proteomes" id="UP001139104">
    <property type="component" value="Unassembled WGS sequence"/>
</dbReference>
<dbReference type="RefSeq" id="WP_243065409.1">
    <property type="nucleotide sequence ID" value="NZ_JAIVFK010000011.1"/>
</dbReference>
<sequence length="793" mass="85386">MLKRTDRNSGALRSQAAMISDSQIAGFVFDPSDPGRRFVVEMLIDGFPAGVSRADLFDRELAREGAGDGCHGFVFTLDPSVLHAARRVEIRLANSGDIVGAPLFAPAAAPPKSDRSPGEVGWDGGLRMTGWVDGDPSRAQTIRALIDGEQVAETKATRWTHIGEGHEVRAFRRFDLDLPLRFADGLAHVATVLNEEGTELVGSPCGFVAFRDGLARFLESRAELDSEKPRGDFYDRIVPQSLPLDFFAQWREIFPPPAPEADARSLVGVALVGDEGIEDSVAGLEAQRGCGWVAAALEGGESAVDFDPAMLREFLAGDAKDCPILAFAPSGTVLQPHALAVLAQALAAFPAAPLVYADFTFAEPDGGEWPVALPAFDYERMLEQGCGALFFAARAEFVHAAAEAGAADLFRLFFFAQDRRRVVGPRIADPDAGQAAAAPVHQPGFLARLPRLDLAKTSARLTRAVQGHLAARGVQGRIGPGRGALLPSAIVARPAPRGRVSILIPTRDRADLLKACFDSLARTVDLAACEVVVLDNDSVEPETAALFEEIAGQGGRVLPVPGPFNFSRIVNRGAEAAGGDFLLLLNNDVEALRTGWLEEMLSRMAEPDVGAVGAALLWPSAVVQHGGVVLGPKFAALHAFNDRIDSDPGYADLLRVAHECSAVTAACLLTERRLFLDSGGFDEARFPVNFNDVDYCLRLRARGLRVVLTPHARLLHRESATRGPERRPDQAFRSLRELRNLRAIWGEALTADPAYHPMLSLDQTPFSALAWPPRPAPPRLPVWPQPRPVPPGF</sequence>
<feature type="domain" description="Glycosyltransferase 2-like" evidence="1">
    <location>
        <begin position="501"/>
        <end position="614"/>
    </location>
</feature>
<evidence type="ECO:0000313" key="2">
    <source>
        <dbReference type="EMBL" id="MCI4681336.1"/>
    </source>
</evidence>
<dbReference type="EMBL" id="JAIVFP010000001">
    <property type="protein sequence ID" value="MCI4681336.1"/>
    <property type="molecule type" value="Genomic_DNA"/>
</dbReference>
<protein>
    <submittedName>
        <fullName evidence="2">Glycosyltransferase family 2 protein</fullName>
    </submittedName>
</protein>
<dbReference type="CDD" id="cd04186">
    <property type="entry name" value="GT_2_like_c"/>
    <property type="match status" value="1"/>
</dbReference>